<reference evidence="3 4" key="1">
    <citation type="submission" date="2019-10" db="EMBL/GenBank/DDBJ databases">
        <title>Description of Paenibacillus terrestris sp. nov.</title>
        <authorList>
            <person name="Carlier A."/>
            <person name="Qi S."/>
        </authorList>
    </citation>
    <scope>NUCLEOTIDE SEQUENCE [LARGE SCALE GENOMIC DNA]</scope>
    <source>
        <strain evidence="3 4">LMG 31458</strain>
    </source>
</reference>
<keyword evidence="1" id="KW-0812">Transmembrane</keyword>
<dbReference type="EMBL" id="WHOA01000032">
    <property type="protein sequence ID" value="NOU70911.1"/>
    <property type="molecule type" value="Genomic_DNA"/>
</dbReference>
<keyword evidence="4" id="KW-1185">Reference proteome</keyword>
<gene>
    <name evidence="3" type="ORF">GC098_05615</name>
</gene>
<accession>A0ABX1XS81</accession>
<evidence type="ECO:0000256" key="1">
    <source>
        <dbReference type="SAM" id="Phobius"/>
    </source>
</evidence>
<feature type="transmembrane region" description="Helical" evidence="1">
    <location>
        <begin position="57"/>
        <end position="78"/>
    </location>
</feature>
<feature type="transmembrane region" description="Helical" evidence="1">
    <location>
        <begin position="115"/>
        <end position="132"/>
    </location>
</feature>
<evidence type="ECO:0000259" key="2">
    <source>
        <dbReference type="Pfam" id="PF04892"/>
    </source>
</evidence>
<dbReference type="PANTHER" id="PTHR28008">
    <property type="entry name" value="DOMAIN PROTEIN, PUTATIVE (AFU_ORTHOLOGUE AFUA_3G10980)-RELATED"/>
    <property type="match status" value="1"/>
</dbReference>
<protein>
    <submittedName>
        <fullName evidence="3">VanZ family protein</fullName>
    </submittedName>
</protein>
<dbReference type="InterPro" id="IPR006976">
    <property type="entry name" value="VanZ-like"/>
</dbReference>
<dbReference type="NCBIfam" id="NF037970">
    <property type="entry name" value="vanZ_1"/>
    <property type="match status" value="1"/>
</dbReference>
<dbReference type="Proteomes" id="UP000616779">
    <property type="component" value="Unassembled WGS sequence"/>
</dbReference>
<dbReference type="Pfam" id="PF04892">
    <property type="entry name" value="VanZ"/>
    <property type="match status" value="1"/>
</dbReference>
<keyword evidence="1" id="KW-0472">Membrane</keyword>
<feature type="domain" description="VanZ-like" evidence="2">
    <location>
        <begin position="14"/>
        <end position="129"/>
    </location>
</feature>
<organism evidence="3 4">
    <name type="scientific">Paenibacillus phytorum</name>
    <dbReference type="NCBI Taxonomy" id="2654977"/>
    <lineage>
        <taxon>Bacteria</taxon>
        <taxon>Bacillati</taxon>
        <taxon>Bacillota</taxon>
        <taxon>Bacilli</taxon>
        <taxon>Bacillales</taxon>
        <taxon>Paenibacillaceae</taxon>
        <taxon>Paenibacillus</taxon>
    </lineage>
</organism>
<feature type="transmembrane region" description="Helical" evidence="1">
    <location>
        <begin position="85"/>
        <end position="103"/>
    </location>
</feature>
<dbReference type="PANTHER" id="PTHR28008:SF1">
    <property type="entry name" value="DOMAIN PROTEIN, PUTATIVE (AFU_ORTHOLOGUE AFUA_3G10980)-RELATED"/>
    <property type="match status" value="1"/>
</dbReference>
<proteinExistence type="predicted"/>
<sequence length="135" mass="15837">MRKLSRMKPLFWWCLLIVFVGAIFLFTALQTYTGEHTKEQIQQITGMNEHNAYITNAIIRKSAHVLMFGLLSIFFYIVIRRQSIWFAWVCTTLVGVVDEWHQSYVPGRSALVQDVLLDSLAALIFLRIIVYIRRR</sequence>
<keyword evidence="1" id="KW-1133">Transmembrane helix</keyword>
<name>A0ABX1XS81_9BACL</name>
<comment type="caution">
    <text evidence="3">The sequence shown here is derived from an EMBL/GenBank/DDBJ whole genome shotgun (WGS) entry which is preliminary data.</text>
</comment>
<evidence type="ECO:0000313" key="4">
    <source>
        <dbReference type="Proteomes" id="UP000616779"/>
    </source>
</evidence>
<evidence type="ECO:0000313" key="3">
    <source>
        <dbReference type="EMBL" id="NOU70911.1"/>
    </source>
</evidence>